<feature type="domain" description="Glycosyltransferase subfamily 4-like N-terminal" evidence="2">
    <location>
        <begin position="22"/>
        <end position="187"/>
    </location>
</feature>
<dbReference type="Pfam" id="PF00534">
    <property type="entry name" value="Glycos_transf_1"/>
    <property type="match status" value="1"/>
</dbReference>
<accession>A0A1Z4GM19</accession>
<dbReference type="PANTHER" id="PTHR45947:SF3">
    <property type="entry name" value="SULFOQUINOVOSYL TRANSFERASE SQD2"/>
    <property type="match status" value="1"/>
</dbReference>
<sequence>MKTVAKSLNVCHVVANINENSGGPAYSVTNLAQALSEQGIYPHLFTLDYQGHGKQVATKNVNLHSYTATKLAKYLRGFQPSAGYALQNLAAAELDLIHNHGLWMFPNIYARQAAVRNNLPLITSPRGMLESWSLRNSWFKKLPAWFLYERENLQKAIAFHATSQEEANSLRQLNFHQPIAVIPNGVSLPNLDTQPSREVLIRLFPQIADKKWLLFLSRIHPKKGLDNLLFVWKTLVKQFPDWHLLIAGSDLIGYQSKLEEITATLQLQSQVTFTGMLSGEQKASAFSNADLFILPTHSENFGIAIAESLAYGVPVITTKGAPWEDLETYNCGWWVEISQPDLTNALVQAMEMSERERQAMGVQGRNLVKAKYSWNAIAQDMSSVYQWILAGGEPPSCVQFYSA</sequence>
<dbReference type="GO" id="GO:0016758">
    <property type="term" value="F:hexosyltransferase activity"/>
    <property type="evidence" value="ECO:0007669"/>
    <property type="project" value="TreeGrafter"/>
</dbReference>
<evidence type="ECO:0000259" key="2">
    <source>
        <dbReference type="Pfam" id="PF13439"/>
    </source>
</evidence>
<dbReference type="InterPro" id="IPR050194">
    <property type="entry name" value="Glycosyltransferase_grp1"/>
</dbReference>
<dbReference type="OrthoDB" id="433681at2"/>
<dbReference type="AlphaFoldDB" id="A0A1Z4GM19"/>
<dbReference type="InterPro" id="IPR028098">
    <property type="entry name" value="Glyco_trans_4-like_N"/>
</dbReference>
<name>A0A1Z4GM19_9CYAN</name>
<dbReference type="InterPro" id="IPR001296">
    <property type="entry name" value="Glyco_trans_1"/>
</dbReference>
<dbReference type="EMBL" id="AP018174">
    <property type="protein sequence ID" value="BAY18527.1"/>
    <property type="molecule type" value="Genomic_DNA"/>
</dbReference>
<proteinExistence type="predicted"/>
<dbReference type="PANTHER" id="PTHR45947">
    <property type="entry name" value="SULFOQUINOVOSYL TRANSFERASE SQD2"/>
    <property type="match status" value="1"/>
</dbReference>
<dbReference type="Gene3D" id="3.40.50.2000">
    <property type="entry name" value="Glycogen Phosphorylase B"/>
    <property type="match status" value="2"/>
</dbReference>
<reference evidence="3 4" key="1">
    <citation type="submission" date="2017-06" db="EMBL/GenBank/DDBJ databases">
        <title>Genome sequencing of cyanobaciteial culture collection at National Institute for Environmental Studies (NIES).</title>
        <authorList>
            <person name="Hirose Y."/>
            <person name="Shimura Y."/>
            <person name="Fujisawa T."/>
            <person name="Nakamura Y."/>
            <person name="Kawachi M."/>
        </authorList>
    </citation>
    <scope>NUCLEOTIDE SEQUENCE [LARGE SCALE GENOMIC DNA]</scope>
    <source>
        <strain evidence="3 4">NIES-21</strain>
    </source>
</reference>
<dbReference type="Pfam" id="PF13439">
    <property type="entry name" value="Glyco_transf_4"/>
    <property type="match status" value="1"/>
</dbReference>
<gene>
    <name evidence="3" type="ORF">NIES21_43740</name>
</gene>
<organism evidence="3 4">
    <name type="scientific">Anabaenopsis circularis NIES-21</name>
    <dbReference type="NCBI Taxonomy" id="1085406"/>
    <lineage>
        <taxon>Bacteria</taxon>
        <taxon>Bacillati</taxon>
        <taxon>Cyanobacteriota</taxon>
        <taxon>Cyanophyceae</taxon>
        <taxon>Nostocales</taxon>
        <taxon>Nodulariaceae</taxon>
        <taxon>Anabaenopsis</taxon>
    </lineage>
</organism>
<protein>
    <submittedName>
        <fullName evidence="3">Putative glycosyltransferase</fullName>
    </submittedName>
</protein>
<keyword evidence="4" id="KW-1185">Reference proteome</keyword>
<evidence type="ECO:0000313" key="4">
    <source>
        <dbReference type="Proteomes" id="UP000218287"/>
    </source>
</evidence>
<feature type="domain" description="Glycosyl transferase family 1" evidence="1">
    <location>
        <begin position="209"/>
        <end position="366"/>
    </location>
</feature>
<evidence type="ECO:0000313" key="3">
    <source>
        <dbReference type="EMBL" id="BAY18527.1"/>
    </source>
</evidence>
<dbReference type="Proteomes" id="UP000218287">
    <property type="component" value="Chromosome"/>
</dbReference>
<evidence type="ECO:0000259" key="1">
    <source>
        <dbReference type="Pfam" id="PF00534"/>
    </source>
</evidence>
<dbReference type="SUPFAM" id="SSF53756">
    <property type="entry name" value="UDP-Glycosyltransferase/glycogen phosphorylase"/>
    <property type="match status" value="1"/>
</dbReference>
<keyword evidence="3" id="KW-0808">Transferase</keyword>